<name>S3YFT9_BACSE</name>
<dbReference type="RefSeq" id="WP_016660841.1">
    <property type="nucleotide sequence ID" value="NZ_KE340309.1"/>
</dbReference>
<keyword evidence="1" id="KW-0238">DNA-binding</keyword>
<reference evidence="3 4" key="1">
    <citation type="submission" date="2013-05" db="EMBL/GenBank/DDBJ databases">
        <title>The Genome Sequence of Bacteroides stercoris CC31F.</title>
        <authorList>
            <consortium name="The Broad Institute Genomics Platform"/>
            <person name="Earl A."/>
            <person name="Ward D."/>
            <person name="Feldgarden M."/>
            <person name="Gevers D."/>
            <person name="Oliphant K."/>
            <person name="Allen-Vercoe E."/>
            <person name="Walker B."/>
            <person name="Young S."/>
            <person name="Zeng Q."/>
            <person name="Gargeya S."/>
            <person name="Fitzgerald M."/>
            <person name="Haas B."/>
            <person name="Abouelleil A."/>
            <person name="Allen A.W."/>
            <person name="Alvarado L."/>
            <person name="Arachchi H.M."/>
            <person name="Berlin A.M."/>
            <person name="Chapman S.B."/>
            <person name="Gainer-Dewar J."/>
            <person name="Goldberg J."/>
            <person name="Griggs A."/>
            <person name="Gujja S."/>
            <person name="Hansen M."/>
            <person name="Howarth C."/>
            <person name="Imamovic A."/>
            <person name="Ireland A."/>
            <person name="Larimer J."/>
            <person name="McCowan C."/>
            <person name="Murphy C."/>
            <person name="Pearson M."/>
            <person name="Poon T.W."/>
            <person name="Priest M."/>
            <person name="Roberts A."/>
            <person name="Saif S."/>
            <person name="Shea T."/>
            <person name="Sisk P."/>
            <person name="Sykes S."/>
            <person name="Wortman J."/>
            <person name="Nusbaum C."/>
            <person name="Birren B."/>
        </authorList>
    </citation>
    <scope>NUCLEOTIDE SEQUENCE [LARGE SCALE GENOMIC DNA]</scope>
    <source>
        <strain evidence="3 4">CC31F</strain>
    </source>
</reference>
<dbReference type="EMBL" id="ATFP01000004">
    <property type="protein sequence ID" value="EPH21894.1"/>
    <property type="molecule type" value="Genomic_DNA"/>
</dbReference>
<accession>S3YFT9</accession>
<sequence length="92" mass="10214">MNKTNLSAYMAMTVSQLKEEQRMGTAHVYQSTLNRIKDFMEQNSISFEEVTPVWLKAFLGGSSGGNGISNKKRSAVMTNLFALPLGLEPRTL</sequence>
<protein>
    <recommendedName>
        <fullName evidence="2">Phage integrase SAM-like domain-containing protein</fullName>
    </recommendedName>
</protein>
<gene>
    <name evidence="3" type="ORF">HMPREF1181_00201</name>
</gene>
<proteinExistence type="predicted"/>
<dbReference type="HOGENOM" id="CLU_2407238_0_0_10"/>
<dbReference type="Proteomes" id="UP000014614">
    <property type="component" value="Unassembled WGS sequence"/>
</dbReference>
<dbReference type="AlphaFoldDB" id="S3YFT9"/>
<evidence type="ECO:0000313" key="4">
    <source>
        <dbReference type="Proteomes" id="UP000014614"/>
    </source>
</evidence>
<dbReference type="InterPro" id="IPR010998">
    <property type="entry name" value="Integrase_recombinase_N"/>
</dbReference>
<dbReference type="Gene3D" id="1.10.150.130">
    <property type="match status" value="1"/>
</dbReference>
<evidence type="ECO:0000256" key="1">
    <source>
        <dbReference type="ARBA" id="ARBA00023125"/>
    </source>
</evidence>
<evidence type="ECO:0000313" key="3">
    <source>
        <dbReference type="EMBL" id="EPH21894.1"/>
    </source>
</evidence>
<dbReference type="InterPro" id="IPR025269">
    <property type="entry name" value="SAM-like_dom"/>
</dbReference>
<comment type="caution">
    <text evidence="3">The sequence shown here is derived from an EMBL/GenBank/DDBJ whole genome shotgun (WGS) entry which is preliminary data.</text>
</comment>
<dbReference type="OrthoDB" id="34819at816"/>
<evidence type="ECO:0000259" key="2">
    <source>
        <dbReference type="Pfam" id="PF13102"/>
    </source>
</evidence>
<organism evidence="3 4">
    <name type="scientific">Bacteroides stercoris CC31F</name>
    <dbReference type="NCBI Taxonomy" id="1073351"/>
    <lineage>
        <taxon>Bacteria</taxon>
        <taxon>Pseudomonadati</taxon>
        <taxon>Bacteroidota</taxon>
        <taxon>Bacteroidia</taxon>
        <taxon>Bacteroidales</taxon>
        <taxon>Bacteroidaceae</taxon>
        <taxon>Bacteroides</taxon>
    </lineage>
</organism>
<feature type="domain" description="Phage integrase SAM-like" evidence="2">
    <location>
        <begin position="6"/>
        <end position="58"/>
    </location>
</feature>
<dbReference type="GO" id="GO:0003677">
    <property type="term" value="F:DNA binding"/>
    <property type="evidence" value="ECO:0007669"/>
    <property type="project" value="UniProtKB-KW"/>
</dbReference>
<dbReference type="Pfam" id="PF13102">
    <property type="entry name" value="Phage_int_SAM_5"/>
    <property type="match status" value="1"/>
</dbReference>